<dbReference type="NCBIfam" id="TIGR01451">
    <property type="entry name" value="B_ant_repeat"/>
    <property type="match status" value="5"/>
</dbReference>
<keyword evidence="5" id="KW-1185">Reference proteome</keyword>
<feature type="region of interest" description="Disordered" evidence="1">
    <location>
        <begin position="1"/>
        <end position="24"/>
    </location>
</feature>
<dbReference type="PANTHER" id="PTHR34819">
    <property type="entry name" value="LARGE CYSTEINE-RICH PERIPLASMIC PROTEIN OMCB"/>
    <property type="match status" value="1"/>
</dbReference>
<evidence type="ECO:0000313" key="4">
    <source>
        <dbReference type="EMBL" id="MDG4714435.1"/>
    </source>
</evidence>
<proteinExistence type="predicted"/>
<dbReference type="InterPro" id="IPR047589">
    <property type="entry name" value="DUF11_rpt"/>
</dbReference>
<feature type="domain" description="DUF7507" evidence="3">
    <location>
        <begin position="462"/>
        <end position="565"/>
    </location>
</feature>
<feature type="compositionally biased region" description="Acidic residues" evidence="1">
    <location>
        <begin position="578"/>
        <end position="596"/>
    </location>
</feature>
<dbReference type="InterPro" id="IPR026341">
    <property type="entry name" value="T9SS_type_B"/>
</dbReference>
<accession>A0ABT6FXR1</accession>
<feature type="region of interest" description="Disordered" evidence="1">
    <location>
        <begin position="141"/>
        <end position="166"/>
    </location>
</feature>
<feature type="non-terminal residue" evidence="4">
    <location>
        <position position="1"/>
    </location>
</feature>
<evidence type="ECO:0000259" key="2">
    <source>
        <dbReference type="Pfam" id="PF01345"/>
    </source>
</evidence>
<feature type="region of interest" description="Disordered" evidence="1">
    <location>
        <begin position="557"/>
        <end position="600"/>
    </location>
</feature>
<feature type="domain" description="DUF7507" evidence="3">
    <location>
        <begin position="174"/>
        <end position="294"/>
    </location>
</feature>
<dbReference type="EMBL" id="JARSBN010000001">
    <property type="protein sequence ID" value="MDG4714435.1"/>
    <property type="molecule type" value="Genomic_DNA"/>
</dbReference>
<evidence type="ECO:0000313" key="5">
    <source>
        <dbReference type="Proteomes" id="UP001529085"/>
    </source>
</evidence>
<dbReference type="InterPro" id="IPR055354">
    <property type="entry name" value="DUF7507"/>
</dbReference>
<sequence>DTNVDDTSDDGDDLDGNTTDDPTETVISQEPMLAIEKTSSLDLGADGIATVGDVITYTYTVTNTGNVTLFDVDVTEDAADFTGTGVLPTPTYVSGGSDEDGEADLEDMVVGSGTIVYTATYALTQADIDAGIVTNQAVASGTGPLGGGVTDDSDDPTDPTSNDDPTDTVIPQLPVLAIEKTSSLDLGADGIATVEDVITYTYTVTNTGNVTIFDVSVTEDAADFTGTGILPTPTYVSGGSDEDGEEDLEDMIVGSGTIVYTATYALTQADIDAGIVTNQAVASGTDPLGGGVTDDSDDPADPTSNDDPTDTMIPQSPSINLEKTSNLDTGADGVADVGDIITYTYTVTNTGNVTLFDVDVTEDAADFTGTGALPTPTYVSGGSDEDGEADLQDMIVGSGTIVYTATYALTQADIDAGIVTNQAVTNSTDPLDGNVSDDSDDGDDTDGNTEDDVTDTEITQVPMISLVKTTLPLEDTNGDGIEGSLDDVISYVFIVENTGNVTLTNIEVEDLLPGLNLVGGPIAQLLPGEVDDVTFTATYQITQEDLDNGFVVNSATVSSEAPGGDLGDPTDDIRDTSDDPNDDNNDDENGDGEPDDPTVTPLNSIFDIEVIKVVDEVRPVVGDEVTFTIEVANIGNVTATNVIISEVIPSGYTYISHIISTDGGVYSEFDGEWSIGQLDVDEVAILEITVEVLGIGDYVNTAFVNNADGGNDANPSNDEDTATVDPICLTIYNEFSPNGDMVNETFVIDCIERFPNNKLEVYNRWGNKVYTKNGYLNDWDGTSNGRAVVNQSDKLPVGTYYYVLDLGDGSDPRVGWLYINR</sequence>
<dbReference type="Pfam" id="PF24346">
    <property type="entry name" value="DUF7507"/>
    <property type="match status" value="4"/>
</dbReference>
<organism evidence="4 5">
    <name type="scientific">Winogradskyella marincola</name>
    <dbReference type="NCBI Taxonomy" id="3037795"/>
    <lineage>
        <taxon>Bacteria</taxon>
        <taxon>Pseudomonadati</taxon>
        <taxon>Bacteroidota</taxon>
        <taxon>Flavobacteriia</taxon>
        <taxon>Flavobacteriales</taxon>
        <taxon>Flavobacteriaceae</taxon>
        <taxon>Winogradskyella</taxon>
    </lineage>
</organism>
<feature type="domain" description="DUF11" evidence="2">
    <location>
        <begin position="607"/>
        <end position="724"/>
    </location>
</feature>
<dbReference type="NCBIfam" id="TIGR04131">
    <property type="entry name" value="Bac_Flav_CTERM"/>
    <property type="match status" value="1"/>
</dbReference>
<dbReference type="RefSeq" id="WP_278003920.1">
    <property type="nucleotide sequence ID" value="NZ_JARSBN010000001.1"/>
</dbReference>
<comment type="caution">
    <text evidence="4">The sequence shown here is derived from an EMBL/GenBank/DDBJ whole genome shotgun (WGS) entry which is preliminary data.</text>
</comment>
<feature type="region of interest" description="Disordered" evidence="1">
    <location>
        <begin position="284"/>
        <end position="327"/>
    </location>
</feature>
<dbReference type="InterPro" id="IPR001434">
    <property type="entry name" value="OmcB-like_DUF11"/>
</dbReference>
<feature type="region of interest" description="Disordered" evidence="1">
    <location>
        <begin position="425"/>
        <end position="455"/>
    </location>
</feature>
<dbReference type="InterPro" id="IPR051172">
    <property type="entry name" value="Chlamydia_OmcB"/>
</dbReference>
<dbReference type="InterPro" id="IPR013783">
    <property type="entry name" value="Ig-like_fold"/>
</dbReference>
<dbReference type="Pfam" id="PF01345">
    <property type="entry name" value="DUF11"/>
    <property type="match status" value="1"/>
</dbReference>
<feature type="domain" description="DUF7507" evidence="3">
    <location>
        <begin position="31"/>
        <end position="151"/>
    </location>
</feature>
<feature type="compositionally biased region" description="Acidic residues" evidence="1">
    <location>
        <begin position="435"/>
        <end position="455"/>
    </location>
</feature>
<evidence type="ECO:0000256" key="1">
    <source>
        <dbReference type="SAM" id="MobiDB-lite"/>
    </source>
</evidence>
<gene>
    <name evidence="4" type="ORF">P7122_01005</name>
</gene>
<reference evidence="4 5" key="1">
    <citation type="submission" date="2023-03" db="EMBL/GenBank/DDBJ databases">
        <title>Strain YYF002 represents a novel species in the genus Winogradskyella isolated from seawater.</title>
        <authorList>
            <person name="Fu Z.-Y."/>
        </authorList>
    </citation>
    <scope>NUCLEOTIDE SEQUENCE [LARGE SCALE GENOMIC DNA]</scope>
    <source>
        <strain evidence="4 5">YYF002</strain>
    </source>
</reference>
<dbReference type="Proteomes" id="UP001529085">
    <property type="component" value="Unassembled WGS sequence"/>
</dbReference>
<feature type="compositionally biased region" description="Acidic residues" evidence="1">
    <location>
        <begin position="1"/>
        <end position="15"/>
    </location>
</feature>
<evidence type="ECO:0000259" key="3">
    <source>
        <dbReference type="Pfam" id="PF24346"/>
    </source>
</evidence>
<feature type="domain" description="DUF7507" evidence="3">
    <location>
        <begin position="316"/>
        <end position="437"/>
    </location>
</feature>
<feature type="compositionally biased region" description="Polar residues" evidence="1">
    <location>
        <begin position="312"/>
        <end position="327"/>
    </location>
</feature>
<name>A0ABT6FXR1_9FLAO</name>
<protein>
    <submittedName>
        <fullName evidence="4">Gliding motility-associated C-terminal domain-containing protein</fullName>
    </submittedName>
</protein>
<dbReference type="Gene3D" id="2.60.40.10">
    <property type="entry name" value="Immunoglobulins"/>
    <property type="match status" value="1"/>
</dbReference>
<dbReference type="PANTHER" id="PTHR34819:SF3">
    <property type="entry name" value="CELL SURFACE PROTEIN"/>
    <property type="match status" value="1"/>
</dbReference>
<dbReference type="Pfam" id="PF13585">
    <property type="entry name" value="CHU_C"/>
    <property type="match status" value="1"/>
</dbReference>